<dbReference type="EMBL" id="CP016171">
    <property type="protein sequence ID" value="ANN70931.1"/>
    <property type="molecule type" value="Genomic_DNA"/>
</dbReference>
<dbReference type="AlphaFoldDB" id="A0A193FUS3"/>
<sequence length="145" mass="14293">MKSKFRIVLLAASAAIFSSIVAGCATQQASNLQGKIAAACPVVQVALANVQALGTDLGQPVQDKIAAAAPVIAQVCAGNATIDTASLATLVQTGLPALIADVNATSLAGDKKARVVTALALAQIALTSVVQLAPQPTASVAPAPQ</sequence>
<reference evidence="2 3" key="1">
    <citation type="submission" date="2016-06" db="EMBL/GenBank/DDBJ databases">
        <title>Complete genome sequences of Bordetella bronchialis and Bordetella flabilis.</title>
        <authorList>
            <person name="LiPuma J.J."/>
            <person name="Spilker T."/>
        </authorList>
    </citation>
    <scope>NUCLEOTIDE SEQUENCE [LARGE SCALE GENOMIC DNA]</scope>
    <source>
        <strain evidence="2 3">AU17976</strain>
    </source>
</reference>
<evidence type="ECO:0000256" key="1">
    <source>
        <dbReference type="SAM" id="SignalP"/>
    </source>
</evidence>
<evidence type="ECO:0000313" key="3">
    <source>
        <dbReference type="Proteomes" id="UP000092213"/>
    </source>
</evidence>
<keyword evidence="1" id="KW-0732">Signal</keyword>
<accession>A0A193FUS3</accession>
<dbReference type="Proteomes" id="UP000092213">
    <property type="component" value="Chromosome"/>
</dbReference>
<gene>
    <name evidence="2" type="ORF">BAU08_05915</name>
</gene>
<organism evidence="2 3">
    <name type="scientific">Bordetella bronchialis</name>
    <dbReference type="NCBI Taxonomy" id="463025"/>
    <lineage>
        <taxon>Bacteria</taxon>
        <taxon>Pseudomonadati</taxon>
        <taxon>Pseudomonadota</taxon>
        <taxon>Betaproteobacteria</taxon>
        <taxon>Burkholderiales</taxon>
        <taxon>Alcaligenaceae</taxon>
        <taxon>Bordetella</taxon>
    </lineage>
</organism>
<feature type="chain" id="PRO_5008258376" evidence="1">
    <location>
        <begin position="25"/>
        <end position="145"/>
    </location>
</feature>
<dbReference type="STRING" id="463025.BAU08_05915"/>
<protein>
    <submittedName>
        <fullName evidence="2">Uncharacterized protein</fullName>
    </submittedName>
</protein>
<proteinExistence type="predicted"/>
<name>A0A193FUS3_9BORD</name>
<dbReference type="PROSITE" id="PS51257">
    <property type="entry name" value="PROKAR_LIPOPROTEIN"/>
    <property type="match status" value="1"/>
</dbReference>
<feature type="signal peptide" evidence="1">
    <location>
        <begin position="1"/>
        <end position="24"/>
    </location>
</feature>
<evidence type="ECO:0000313" key="2">
    <source>
        <dbReference type="EMBL" id="ANN70931.1"/>
    </source>
</evidence>
<dbReference type="RefSeq" id="WP_066668548.1">
    <property type="nucleotide sequence ID" value="NZ_CP016171.1"/>
</dbReference>